<dbReference type="EMBL" id="BDIP01003576">
    <property type="protein sequence ID" value="GCA63454.1"/>
    <property type="molecule type" value="Genomic_DNA"/>
</dbReference>
<sequence length="68" mass="6900">VILGQWQAKKDAEALAKAAAAGGEADVAMTEPVAEEAEAAVEAEAPQAEAEAAPVAEVVLVEETPKEE</sequence>
<proteinExistence type="predicted"/>
<accession>A0A391NP97</accession>
<gene>
    <name evidence="1" type="ORF">KIPB_010008</name>
</gene>
<protein>
    <submittedName>
        <fullName evidence="1">Uncharacterized protein</fullName>
    </submittedName>
</protein>
<dbReference type="Proteomes" id="UP000265618">
    <property type="component" value="Unassembled WGS sequence"/>
</dbReference>
<organism evidence="1 2">
    <name type="scientific">Kipferlia bialata</name>
    <dbReference type="NCBI Taxonomy" id="797122"/>
    <lineage>
        <taxon>Eukaryota</taxon>
        <taxon>Metamonada</taxon>
        <taxon>Carpediemonas-like organisms</taxon>
        <taxon>Kipferlia</taxon>
    </lineage>
</organism>
<evidence type="ECO:0000313" key="2">
    <source>
        <dbReference type="Proteomes" id="UP000265618"/>
    </source>
</evidence>
<evidence type="ECO:0000313" key="1">
    <source>
        <dbReference type="EMBL" id="GCA63454.1"/>
    </source>
</evidence>
<comment type="caution">
    <text evidence="1">The sequence shown here is derived from an EMBL/GenBank/DDBJ whole genome shotgun (WGS) entry which is preliminary data.</text>
</comment>
<feature type="non-terminal residue" evidence="1">
    <location>
        <position position="1"/>
    </location>
</feature>
<dbReference type="AlphaFoldDB" id="A0A391NP97"/>
<reference evidence="1 2" key="1">
    <citation type="journal article" date="2018" name="PLoS ONE">
        <title>The draft genome of Kipferlia bialata reveals reductive genome evolution in fornicate parasites.</title>
        <authorList>
            <person name="Tanifuji G."/>
            <person name="Takabayashi S."/>
            <person name="Kume K."/>
            <person name="Takagi M."/>
            <person name="Nakayama T."/>
            <person name="Kamikawa R."/>
            <person name="Inagaki Y."/>
            <person name="Hashimoto T."/>
        </authorList>
    </citation>
    <scope>NUCLEOTIDE SEQUENCE [LARGE SCALE GENOMIC DNA]</scope>
    <source>
        <strain evidence="1">NY0173</strain>
    </source>
</reference>
<keyword evidence="2" id="KW-1185">Reference proteome</keyword>
<name>A0A391NP97_9EUKA</name>